<keyword evidence="1" id="KW-0812">Transmembrane</keyword>
<keyword evidence="1" id="KW-0472">Membrane</keyword>
<keyword evidence="3" id="KW-1185">Reference proteome</keyword>
<sequence length="120" mass="12999">MSASMILVLLVVAAISARIMRSTKMWWIFLFTIMTGLLVGMLSKEAVNHFAKKEVMASIAPTNTVDNVDLLCMLPVVTVTEGATHGVTGYTIDLVEPLSDALVGNHTTKGRDSPEFEDDS</sequence>
<dbReference type="KEGG" id="vg:65130588"/>
<reference evidence="2 3" key="1">
    <citation type="submission" date="2020-07" db="EMBL/GenBank/DDBJ databases">
        <title>Taxonomic proposal: Crassvirales, a new order of highly abundant and diverse bacterial viruses.</title>
        <authorList>
            <person name="Shkoporov A.N."/>
            <person name="Stockdale S.R."/>
            <person name="Guerin E."/>
            <person name="Ross R.P."/>
            <person name="Hill C."/>
        </authorList>
    </citation>
    <scope>NUCLEOTIDE SEQUENCE [LARGE SCALE GENOMIC DNA]</scope>
</reference>
<evidence type="ECO:0000313" key="3">
    <source>
        <dbReference type="Proteomes" id="UP000594150"/>
    </source>
</evidence>
<dbReference type="GeneID" id="65130588"/>
<evidence type="ECO:0000313" key="2">
    <source>
        <dbReference type="EMBL" id="QOR56675.1"/>
    </source>
</evidence>
<dbReference type="RefSeq" id="YP_010112127.1">
    <property type="nucleotide sequence ID" value="NC_055888.1"/>
</dbReference>
<keyword evidence="1" id="KW-1133">Transmembrane helix</keyword>
<evidence type="ECO:0000256" key="1">
    <source>
        <dbReference type="SAM" id="Phobius"/>
    </source>
</evidence>
<feature type="transmembrane region" description="Helical" evidence="1">
    <location>
        <begin position="26"/>
        <end position="43"/>
    </location>
</feature>
<protein>
    <submittedName>
        <fullName evidence="2">Uncharacterized protein</fullName>
    </submittedName>
</protein>
<organism evidence="2 3">
    <name type="scientific">uncultured phage cr52_1</name>
    <dbReference type="NCBI Taxonomy" id="2772079"/>
    <lineage>
        <taxon>Viruses</taxon>
        <taxon>Duplodnaviria</taxon>
        <taxon>Heunggongvirae</taxon>
        <taxon>Uroviricota</taxon>
        <taxon>Caudoviricetes</taxon>
        <taxon>Crassvirales</taxon>
        <taxon>Suoliviridae</taxon>
        <taxon>Loutivirinae</taxon>
        <taxon>Buchavirus</taxon>
        <taxon>Buchavirus copri</taxon>
    </lineage>
</organism>
<accession>A0A7M1RQG4</accession>
<dbReference type="Proteomes" id="UP000594150">
    <property type="component" value="Segment"/>
</dbReference>
<name>A0A7M1RQG4_9CAUD</name>
<dbReference type="EMBL" id="MT774395">
    <property type="protein sequence ID" value="QOR56675.1"/>
    <property type="molecule type" value="Genomic_DNA"/>
</dbReference>
<proteinExistence type="predicted"/>